<protein>
    <submittedName>
        <fullName evidence="3">SDR family oxidoreductase</fullName>
    </submittedName>
</protein>
<sequence length="328" mass="36626">MYENQYHDTDLSRYSFLVTGGAGFIGSNLVKYLLKYNAGKVRVLDNFLTGYRRNIEPFFDNPAFELMEGDIRDIEICKKAIAGIDYVTHQAALGSVPRSINDPVTTNAVNISGFLNMIYAVKDSGHIRRFIYAASSSTYGSSQELPKIEERIGKPLSPYAVTKYVNELYADLFSRVYGLQSIGLRYFNIFGPGQSPESEYAAAIPKFILAAKSRKAPMINGDGEQTRDFTFVENAVQANIKAFFVENVPAEDSVYNIACGSQTSLNQLWQEITNVLGVQIDPFYRESQKGDVRHSLANIDKAGNILGYKPLIGFKEGIRTTIEAFNYQ</sequence>
<dbReference type="AlphaFoldDB" id="A0A5B8UUP1"/>
<proteinExistence type="predicted"/>
<dbReference type="PANTHER" id="PTHR43245:SF13">
    <property type="entry name" value="UDP-D-APIOSE_UDP-D-XYLOSE SYNTHASE 2"/>
    <property type="match status" value="1"/>
</dbReference>
<keyword evidence="4" id="KW-1185">Reference proteome</keyword>
<dbReference type="Gene3D" id="3.40.50.720">
    <property type="entry name" value="NAD(P)-binding Rossmann-like Domain"/>
    <property type="match status" value="1"/>
</dbReference>
<dbReference type="KEGG" id="mgin:FRZ54_05360"/>
<dbReference type="Pfam" id="PF01370">
    <property type="entry name" value="Epimerase"/>
    <property type="match status" value="1"/>
</dbReference>
<dbReference type="Gene3D" id="3.90.25.10">
    <property type="entry name" value="UDP-galactose 4-epimerase, domain 1"/>
    <property type="match status" value="1"/>
</dbReference>
<keyword evidence="1" id="KW-1133">Transmembrane helix</keyword>
<gene>
    <name evidence="3" type="ORF">FRZ54_05360</name>
</gene>
<dbReference type="Proteomes" id="UP000321479">
    <property type="component" value="Chromosome"/>
</dbReference>
<dbReference type="SUPFAM" id="SSF51735">
    <property type="entry name" value="NAD(P)-binding Rossmann-fold domains"/>
    <property type="match status" value="1"/>
</dbReference>
<dbReference type="InterPro" id="IPR036291">
    <property type="entry name" value="NAD(P)-bd_dom_sf"/>
</dbReference>
<feature type="transmembrane region" description="Helical" evidence="1">
    <location>
        <begin position="14"/>
        <end position="34"/>
    </location>
</feature>
<dbReference type="OrthoDB" id="9801785at2"/>
<feature type="domain" description="NAD-dependent epimerase/dehydratase" evidence="2">
    <location>
        <begin position="17"/>
        <end position="258"/>
    </location>
</feature>
<reference evidence="3 4" key="1">
    <citation type="journal article" date="2017" name="Curr. Microbiol.">
        <title>Mucilaginibacter ginsenosidivorans sp. nov., Isolated from Soil of Ginseng Field.</title>
        <authorList>
            <person name="Kim M.M."/>
            <person name="Siddiqi M.Z."/>
            <person name="Im W.T."/>
        </authorList>
    </citation>
    <scope>NUCLEOTIDE SEQUENCE [LARGE SCALE GENOMIC DNA]</scope>
    <source>
        <strain evidence="3 4">Gsoil 3017</strain>
    </source>
</reference>
<dbReference type="CDD" id="cd05256">
    <property type="entry name" value="UDP_AE_SDR_e"/>
    <property type="match status" value="1"/>
</dbReference>
<dbReference type="PANTHER" id="PTHR43245">
    <property type="entry name" value="BIFUNCTIONAL POLYMYXIN RESISTANCE PROTEIN ARNA"/>
    <property type="match status" value="1"/>
</dbReference>
<dbReference type="InterPro" id="IPR050177">
    <property type="entry name" value="Lipid_A_modif_metabolic_enz"/>
</dbReference>
<dbReference type="InterPro" id="IPR001509">
    <property type="entry name" value="Epimerase_deHydtase"/>
</dbReference>
<dbReference type="RefSeq" id="WP_147030618.1">
    <property type="nucleotide sequence ID" value="NZ_CP042436.1"/>
</dbReference>
<dbReference type="EMBL" id="CP042436">
    <property type="protein sequence ID" value="QEC62041.1"/>
    <property type="molecule type" value="Genomic_DNA"/>
</dbReference>
<organism evidence="3 4">
    <name type="scientific">Mucilaginibacter ginsenosidivorans</name>
    <dbReference type="NCBI Taxonomy" id="398053"/>
    <lineage>
        <taxon>Bacteria</taxon>
        <taxon>Pseudomonadati</taxon>
        <taxon>Bacteroidota</taxon>
        <taxon>Sphingobacteriia</taxon>
        <taxon>Sphingobacteriales</taxon>
        <taxon>Sphingobacteriaceae</taxon>
        <taxon>Mucilaginibacter</taxon>
    </lineage>
</organism>
<evidence type="ECO:0000259" key="2">
    <source>
        <dbReference type="Pfam" id="PF01370"/>
    </source>
</evidence>
<evidence type="ECO:0000313" key="3">
    <source>
        <dbReference type="EMBL" id="QEC62041.1"/>
    </source>
</evidence>
<keyword evidence="1" id="KW-0472">Membrane</keyword>
<dbReference type="PRINTS" id="PR01713">
    <property type="entry name" value="NUCEPIMERASE"/>
</dbReference>
<evidence type="ECO:0000256" key="1">
    <source>
        <dbReference type="SAM" id="Phobius"/>
    </source>
</evidence>
<keyword evidence="1" id="KW-0812">Transmembrane</keyword>
<name>A0A5B8UUP1_9SPHI</name>
<evidence type="ECO:0000313" key="4">
    <source>
        <dbReference type="Proteomes" id="UP000321479"/>
    </source>
</evidence>
<accession>A0A5B8UUP1</accession>